<evidence type="ECO:0000256" key="2">
    <source>
        <dbReference type="SAM" id="SignalP"/>
    </source>
</evidence>
<keyword evidence="2" id="KW-0732">Signal</keyword>
<name>A0A345XLC2_9ACTN</name>
<dbReference type="PROSITE" id="PS51257">
    <property type="entry name" value="PROKAR_LIPOPROTEIN"/>
    <property type="match status" value="1"/>
</dbReference>
<feature type="chain" id="PRO_5038376080" description="Lipoprotein" evidence="2">
    <location>
        <begin position="24"/>
        <end position="406"/>
    </location>
</feature>
<feature type="region of interest" description="Disordered" evidence="1">
    <location>
        <begin position="31"/>
        <end position="50"/>
    </location>
</feature>
<protein>
    <recommendedName>
        <fullName evidence="5">Lipoprotein</fullName>
    </recommendedName>
</protein>
<reference evidence="3 4" key="1">
    <citation type="submission" date="2018-07" db="EMBL/GenBank/DDBJ databases">
        <title>Draft genome of the type strain Streptomyces armeniacus ATCC 15676.</title>
        <authorList>
            <person name="Labana P."/>
            <person name="Gosse J.T."/>
            <person name="Boddy C.N."/>
        </authorList>
    </citation>
    <scope>NUCLEOTIDE SEQUENCE [LARGE SCALE GENOMIC DNA]</scope>
    <source>
        <strain evidence="3 4">ATCC 15676</strain>
    </source>
</reference>
<dbReference type="Proteomes" id="UP000254425">
    <property type="component" value="Chromosome"/>
</dbReference>
<dbReference type="RefSeq" id="WP_208876641.1">
    <property type="nucleotide sequence ID" value="NZ_CP031320.1"/>
</dbReference>
<dbReference type="InterPro" id="IPR011044">
    <property type="entry name" value="Quino_amine_DH_bsu"/>
</dbReference>
<evidence type="ECO:0000313" key="4">
    <source>
        <dbReference type="Proteomes" id="UP000254425"/>
    </source>
</evidence>
<dbReference type="SUPFAM" id="SSF50969">
    <property type="entry name" value="YVTN repeat-like/Quinoprotein amine dehydrogenase"/>
    <property type="match status" value="1"/>
</dbReference>
<proteinExistence type="predicted"/>
<evidence type="ECO:0000256" key="1">
    <source>
        <dbReference type="SAM" id="MobiDB-lite"/>
    </source>
</evidence>
<gene>
    <name evidence="3" type="ORF">DVA86_06995</name>
</gene>
<sequence length="406" mass="42916">MTRNTRQPAAAATVLLALGALLAACGDGDDAEKKGATGASSSPPHGYVEGAEEAAEQQSRLVMADDTTGAVRMLDLISGKTTKLGAAKDTEELITDGRFGYARSATGTRIFDSGSWMVDHGDHIHYYRAKPRDTGTLPGAEPEHVHSGKALTAVTSADGKAVLLDRGELEDGKLRRAAEIDGVRGPVVPYETYVLVPTAGKTTVEVRDRKGGRVHTLPEKCAELRGAAVTRSGVVYGCADGALLVTEKSGKLSAEKIEYAEPVAASDRPDSFRHRSQSATLTAKAGEKGIRVLDVSERKWQWIDSGKVTAVNTAGEGAPVLALTTAGFLKAYDAETGKETASRKLIASPPDGEHAPAPVIEVDGSRAYVNDPAAKKVYEIDYNDGLRTARSFSLDFTPAHMVETGR</sequence>
<keyword evidence="4" id="KW-1185">Reference proteome</keyword>
<dbReference type="AlphaFoldDB" id="A0A345XLC2"/>
<evidence type="ECO:0000313" key="3">
    <source>
        <dbReference type="EMBL" id="AXK32438.1"/>
    </source>
</evidence>
<organism evidence="3 4">
    <name type="scientific">Streptomyces armeniacus</name>
    <dbReference type="NCBI Taxonomy" id="83291"/>
    <lineage>
        <taxon>Bacteria</taxon>
        <taxon>Bacillati</taxon>
        <taxon>Actinomycetota</taxon>
        <taxon>Actinomycetes</taxon>
        <taxon>Kitasatosporales</taxon>
        <taxon>Streptomycetaceae</taxon>
        <taxon>Streptomyces</taxon>
    </lineage>
</organism>
<evidence type="ECO:0008006" key="5">
    <source>
        <dbReference type="Google" id="ProtNLM"/>
    </source>
</evidence>
<dbReference type="KEGG" id="sarm:DVA86_06995"/>
<dbReference type="EMBL" id="CP031320">
    <property type="protein sequence ID" value="AXK32438.1"/>
    <property type="molecule type" value="Genomic_DNA"/>
</dbReference>
<feature type="signal peptide" evidence="2">
    <location>
        <begin position="1"/>
        <end position="23"/>
    </location>
</feature>
<accession>A0A345XLC2</accession>